<evidence type="ECO:0000256" key="1">
    <source>
        <dbReference type="ARBA" id="ARBA00006583"/>
    </source>
</evidence>
<dbReference type="GO" id="GO:0006270">
    <property type="term" value="P:DNA replication initiation"/>
    <property type="evidence" value="ECO:0007669"/>
    <property type="project" value="UniProtKB-UniRule"/>
</dbReference>
<dbReference type="GO" id="GO:0008289">
    <property type="term" value="F:lipid binding"/>
    <property type="evidence" value="ECO:0007669"/>
    <property type="project" value="UniProtKB-KW"/>
</dbReference>
<feature type="domain" description="Chromosomal replication initiator DnaA C-terminal" evidence="13">
    <location>
        <begin position="379"/>
        <end position="449"/>
    </location>
</feature>
<comment type="similarity">
    <text evidence="1 8 11">Belongs to the DnaA family.</text>
</comment>
<dbReference type="SUPFAM" id="SSF48295">
    <property type="entry name" value="TrpR-like"/>
    <property type="match status" value="1"/>
</dbReference>
<keyword evidence="2 8" id="KW-0963">Cytoplasm</keyword>
<comment type="subcellular location">
    <subcellularLocation>
        <location evidence="8">Cytoplasm</location>
    </subcellularLocation>
</comment>
<dbReference type="InterPro" id="IPR003593">
    <property type="entry name" value="AAA+_ATPase"/>
</dbReference>
<feature type="binding site" evidence="8">
    <location>
        <position position="183"/>
    </location>
    <ligand>
        <name>ATP</name>
        <dbReference type="ChEBI" id="CHEBI:30616"/>
    </ligand>
</feature>
<evidence type="ECO:0000259" key="13">
    <source>
        <dbReference type="SMART" id="SM00760"/>
    </source>
</evidence>
<dbReference type="NCBIfam" id="TIGR00362">
    <property type="entry name" value="DnaA"/>
    <property type="match status" value="1"/>
</dbReference>
<reference evidence="14" key="1">
    <citation type="submission" date="2020-10" db="EMBL/GenBank/DDBJ databases">
        <authorList>
            <person name="Gilroy R."/>
        </authorList>
    </citation>
    <scope>NUCLEOTIDE SEQUENCE</scope>
    <source>
        <strain evidence="14">ChiHecec2B26-709</strain>
    </source>
</reference>
<dbReference type="InterPro" id="IPR038454">
    <property type="entry name" value="DnaA_N_sf"/>
</dbReference>
<evidence type="ECO:0000256" key="5">
    <source>
        <dbReference type="ARBA" id="ARBA00022840"/>
    </source>
</evidence>
<dbReference type="Gene3D" id="3.30.300.180">
    <property type="match status" value="1"/>
</dbReference>
<gene>
    <name evidence="8 14" type="primary">dnaA</name>
    <name evidence="14" type="ORF">IAC35_00625</name>
</gene>
<evidence type="ECO:0000256" key="10">
    <source>
        <dbReference type="RuleBase" id="RU000577"/>
    </source>
</evidence>
<dbReference type="InterPro" id="IPR027417">
    <property type="entry name" value="P-loop_NTPase"/>
</dbReference>
<keyword evidence="7 8" id="KW-0238">DNA-binding</keyword>
<dbReference type="GO" id="GO:0003688">
    <property type="term" value="F:DNA replication origin binding"/>
    <property type="evidence" value="ECO:0007669"/>
    <property type="project" value="UniProtKB-UniRule"/>
</dbReference>
<feature type="binding site" evidence="8">
    <location>
        <position position="182"/>
    </location>
    <ligand>
        <name>ATP</name>
        <dbReference type="ChEBI" id="CHEBI:30616"/>
    </ligand>
</feature>
<dbReference type="InterPro" id="IPR010921">
    <property type="entry name" value="Trp_repressor/repl_initiator"/>
</dbReference>
<comment type="caution">
    <text evidence="8">Lacks conserved residue(s) required for the propagation of feature annotation.</text>
</comment>
<dbReference type="AlphaFoldDB" id="A0A9D1KGT8"/>
<dbReference type="Gene3D" id="1.10.8.60">
    <property type="match status" value="1"/>
</dbReference>
<proteinExistence type="inferred from homology"/>
<feature type="domain" description="AAA+ ATPase" evidence="12">
    <location>
        <begin position="168"/>
        <end position="298"/>
    </location>
</feature>
<dbReference type="PANTHER" id="PTHR30050">
    <property type="entry name" value="CHROMOSOMAL REPLICATION INITIATOR PROTEIN DNAA"/>
    <property type="match status" value="1"/>
</dbReference>
<dbReference type="InterPro" id="IPR018312">
    <property type="entry name" value="Chromosome_initiator_DnaA_CS"/>
</dbReference>
<dbReference type="PRINTS" id="PR00051">
    <property type="entry name" value="DNAA"/>
</dbReference>
<dbReference type="SMART" id="SM00760">
    <property type="entry name" value="Bac_DnaA_C"/>
    <property type="match status" value="1"/>
</dbReference>
<keyword evidence="3 8" id="KW-0235">DNA replication</keyword>
<dbReference type="InterPro" id="IPR013317">
    <property type="entry name" value="DnaA_dom"/>
</dbReference>
<evidence type="ECO:0000259" key="12">
    <source>
        <dbReference type="SMART" id="SM00382"/>
    </source>
</evidence>
<comment type="subunit">
    <text evidence="8">Oligomerizes as a right-handed, spiral filament on DNA at oriC.</text>
</comment>
<evidence type="ECO:0000256" key="9">
    <source>
        <dbReference type="NCBIfam" id="TIGR00362"/>
    </source>
</evidence>
<evidence type="ECO:0000256" key="7">
    <source>
        <dbReference type="ARBA" id="ARBA00023125"/>
    </source>
</evidence>
<dbReference type="Pfam" id="PF00308">
    <property type="entry name" value="Bac_DnaA"/>
    <property type="match status" value="1"/>
</dbReference>
<keyword evidence="4 8" id="KW-0547">Nucleotide-binding</keyword>
<dbReference type="Pfam" id="PF11638">
    <property type="entry name" value="DnaA_N"/>
    <property type="match status" value="1"/>
</dbReference>
<dbReference type="GO" id="GO:0005737">
    <property type="term" value="C:cytoplasm"/>
    <property type="evidence" value="ECO:0007669"/>
    <property type="project" value="UniProtKB-SubCell"/>
</dbReference>
<evidence type="ECO:0000256" key="4">
    <source>
        <dbReference type="ARBA" id="ARBA00022741"/>
    </source>
</evidence>
<dbReference type="GO" id="GO:0006275">
    <property type="term" value="P:regulation of DNA replication"/>
    <property type="evidence" value="ECO:0007669"/>
    <property type="project" value="UniProtKB-UniRule"/>
</dbReference>
<evidence type="ECO:0000256" key="3">
    <source>
        <dbReference type="ARBA" id="ARBA00022705"/>
    </source>
</evidence>
<evidence type="ECO:0000256" key="6">
    <source>
        <dbReference type="ARBA" id="ARBA00023121"/>
    </source>
</evidence>
<dbReference type="CDD" id="cd00009">
    <property type="entry name" value="AAA"/>
    <property type="match status" value="1"/>
</dbReference>
<feature type="binding site" evidence="8">
    <location>
        <position position="181"/>
    </location>
    <ligand>
        <name>ATP</name>
        <dbReference type="ChEBI" id="CHEBI:30616"/>
    </ligand>
</feature>
<feature type="region of interest" description="Domain IV, binds dsDNA" evidence="8">
    <location>
        <begin position="352"/>
        <end position="477"/>
    </location>
</feature>
<keyword evidence="6 8" id="KW-0446">Lipid-binding</keyword>
<accession>A0A9D1KGT8</accession>
<evidence type="ECO:0000256" key="8">
    <source>
        <dbReference type="HAMAP-Rule" id="MF_00377"/>
    </source>
</evidence>
<dbReference type="GO" id="GO:0005524">
    <property type="term" value="F:ATP binding"/>
    <property type="evidence" value="ECO:0007669"/>
    <property type="project" value="UniProtKB-UniRule"/>
</dbReference>
<dbReference type="Proteomes" id="UP000886881">
    <property type="component" value="Unassembled WGS sequence"/>
</dbReference>
<dbReference type="Gene3D" id="3.40.50.300">
    <property type="entry name" value="P-loop containing nucleotide triphosphate hydrolases"/>
    <property type="match status" value="1"/>
</dbReference>
<name>A0A9D1KGT8_9BACT</name>
<reference evidence="14" key="2">
    <citation type="journal article" date="2021" name="PeerJ">
        <title>Extensive microbial diversity within the chicken gut microbiome revealed by metagenomics and culture.</title>
        <authorList>
            <person name="Gilroy R."/>
            <person name="Ravi A."/>
            <person name="Getino M."/>
            <person name="Pursley I."/>
            <person name="Horton D.L."/>
            <person name="Alikhan N.F."/>
            <person name="Baker D."/>
            <person name="Gharbi K."/>
            <person name="Hall N."/>
            <person name="Watson M."/>
            <person name="Adriaenssens E.M."/>
            <person name="Foster-Nyarko E."/>
            <person name="Jarju S."/>
            <person name="Secka A."/>
            <person name="Antonio M."/>
            <person name="Oren A."/>
            <person name="Chaudhuri R.R."/>
            <person name="La Ragione R."/>
            <person name="Hildebrand F."/>
            <person name="Pallen M.J."/>
        </authorList>
    </citation>
    <scope>NUCLEOTIDE SEQUENCE</scope>
    <source>
        <strain evidence="14">ChiHecec2B26-709</strain>
    </source>
</reference>
<feature type="region of interest" description="Domain I, interacts with DnaA modulators" evidence="8">
    <location>
        <begin position="1"/>
        <end position="90"/>
    </location>
</feature>
<comment type="caution">
    <text evidence="14">The sequence shown here is derived from an EMBL/GenBank/DDBJ whole genome shotgun (WGS) entry which is preliminary data.</text>
</comment>
<dbReference type="PROSITE" id="PS01008">
    <property type="entry name" value="DNAA"/>
    <property type="match status" value="1"/>
</dbReference>
<evidence type="ECO:0000313" key="15">
    <source>
        <dbReference type="Proteomes" id="UP000886881"/>
    </source>
</evidence>
<dbReference type="EMBL" id="DVLC01000010">
    <property type="protein sequence ID" value="HIT46342.1"/>
    <property type="molecule type" value="Genomic_DNA"/>
</dbReference>
<dbReference type="SUPFAM" id="SSF52540">
    <property type="entry name" value="P-loop containing nucleoside triphosphate hydrolases"/>
    <property type="match status" value="1"/>
</dbReference>
<comment type="function">
    <text evidence="8 10">Plays an essential role in the initiation and regulation of chromosomal replication. ATP-DnaA binds to the origin of replication (oriC) to initiate formation of the DNA replication initiation complex once per cell cycle. Binds the DnaA box (a 9 base pair repeat at the origin) and separates the double-stranded (ds)DNA. Forms a right-handed helical filament on oriC DNA; dsDNA binds to the exterior of the filament while single-stranded (ss)DNA is stabiized in the filament's interior. The ATP-DnaA-oriC complex binds and stabilizes one strand of the AT-rich DNA unwinding element (DUE), permitting loading of DNA polymerase. After initiation quickly degrades to an ADP-DnaA complex that is not apt for DNA replication. Binds acidic phospholipids.</text>
</comment>
<evidence type="ECO:0000256" key="2">
    <source>
        <dbReference type="ARBA" id="ARBA00022490"/>
    </source>
</evidence>
<dbReference type="HAMAP" id="MF_00377">
    <property type="entry name" value="DnaA_bact"/>
    <property type="match status" value="1"/>
</dbReference>
<protein>
    <recommendedName>
        <fullName evidence="8 9">Chromosomal replication initiator protein DnaA</fullName>
    </recommendedName>
</protein>
<dbReference type="PANTHER" id="PTHR30050:SF2">
    <property type="entry name" value="CHROMOSOMAL REPLICATION INITIATOR PROTEIN DNAA"/>
    <property type="match status" value="1"/>
</dbReference>
<comment type="domain">
    <text evidence="8">Domain I is involved in oligomerization and binding regulators, domain II is flexibile and of varying length in different bacteria, domain III forms the AAA+ region, while domain IV binds dsDNA.</text>
</comment>
<dbReference type="GO" id="GO:0005886">
    <property type="term" value="C:plasma membrane"/>
    <property type="evidence" value="ECO:0007669"/>
    <property type="project" value="TreeGrafter"/>
</dbReference>
<sequence length="477" mass="53931">MENRERHVEIWAECLKIIRQIIEPGQYSTWFEPIRAVAFSDSKLTVEVPSDFFREYIEDAFLDVLRMTLHRVIGPKAKLVYIFRSVSNQPAMRIPAQPVPTPENPAVTVMTQPADRPSPFVYPGLPHKLKINPRLNPVYSFANLVTGECNKMGITAGESISKAPGKTPFNPLFIFGGSGLGKTHLAQAIGIAVKEKYPDLVVLYVTGNEFKTQYMDAVNVLNKLTDFLAYYMRIDVLIVDDIQALLGKGCQNAFFNVFNHLHQNGKQLIFTSDRAPVDLKNFEERLLSRFKWGLSVQLTQPDYATRLAMLRSRAEREGVMIPDEVLEFIAGRVRKNFRELEGTLISLIAHSSVERNRPLLELAESITETLVGEEKTDVSMEKVQQSVCEYFNISREDLVSKSRKRQIVQARQIAMYLCRTLISNCSLASIGAEIGGKDHATVLHSCMTVSDLMSTDKVFRKYVDDIERMLTPSSESE</sequence>
<dbReference type="CDD" id="cd06571">
    <property type="entry name" value="Bac_DnaA_C"/>
    <property type="match status" value="1"/>
</dbReference>
<dbReference type="InterPro" id="IPR013159">
    <property type="entry name" value="DnaA_C"/>
</dbReference>
<dbReference type="InterPro" id="IPR024633">
    <property type="entry name" value="DnaA_N_dom"/>
</dbReference>
<keyword evidence="5 8" id="KW-0067">ATP-binding</keyword>
<dbReference type="InterPro" id="IPR020591">
    <property type="entry name" value="Chromosome_initiator_DnaA-like"/>
</dbReference>
<dbReference type="Gene3D" id="1.10.1750.10">
    <property type="match status" value="1"/>
</dbReference>
<organism evidence="14 15">
    <name type="scientific">Candidatus Cryptobacteroides merdipullorum</name>
    <dbReference type="NCBI Taxonomy" id="2840771"/>
    <lineage>
        <taxon>Bacteria</taxon>
        <taxon>Pseudomonadati</taxon>
        <taxon>Bacteroidota</taxon>
        <taxon>Bacteroidia</taxon>
        <taxon>Bacteroidales</taxon>
        <taxon>Candidatus Cryptobacteroides</taxon>
    </lineage>
</organism>
<dbReference type="InterPro" id="IPR001957">
    <property type="entry name" value="Chromosome_initiator_DnaA"/>
</dbReference>
<feature type="binding site" evidence="8">
    <location>
        <position position="179"/>
    </location>
    <ligand>
        <name>ATP</name>
        <dbReference type="ChEBI" id="CHEBI:30616"/>
    </ligand>
</feature>
<evidence type="ECO:0000313" key="14">
    <source>
        <dbReference type="EMBL" id="HIT46342.1"/>
    </source>
</evidence>
<evidence type="ECO:0000256" key="11">
    <source>
        <dbReference type="RuleBase" id="RU004227"/>
    </source>
</evidence>
<dbReference type="SMART" id="SM00382">
    <property type="entry name" value="AAA"/>
    <property type="match status" value="1"/>
</dbReference>
<dbReference type="Pfam" id="PF08299">
    <property type="entry name" value="Bac_DnaA_C"/>
    <property type="match status" value="1"/>
</dbReference>